<evidence type="ECO:0000313" key="12">
    <source>
        <dbReference type="Proteomes" id="UP000787472"/>
    </source>
</evidence>
<dbReference type="GO" id="GO:0005524">
    <property type="term" value="F:ATP binding"/>
    <property type="evidence" value="ECO:0007669"/>
    <property type="project" value="UniProtKB-KW"/>
</dbReference>
<dbReference type="Gene3D" id="3.40.50.300">
    <property type="entry name" value="P-loop containing nucleotide triphosphate hydrolases"/>
    <property type="match status" value="1"/>
</dbReference>
<dbReference type="EC" id="7.4.2.9" evidence="8"/>
<gene>
    <name evidence="11" type="ORF">G8770_18575</name>
</gene>
<dbReference type="NCBIfam" id="TIGR01727">
    <property type="entry name" value="oligo_HPY"/>
    <property type="match status" value="1"/>
</dbReference>
<keyword evidence="3" id="KW-0813">Transport</keyword>
<dbReference type="FunFam" id="3.40.50.300:FF:000016">
    <property type="entry name" value="Oligopeptide ABC transporter ATP-binding component"/>
    <property type="match status" value="1"/>
</dbReference>
<dbReference type="InterPro" id="IPR017871">
    <property type="entry name" value="ABC_transporter-like_CS"/>
</dbReference>
<dbReference type="InterPro" id="IPR050388">
    <property type="entry name" value="ABC_Ni/Peptide_Import"/>
</dbReference>
<dbReference type="InterPro" id="IPR003593">
    <property type="entry name" value="AAA+_ATPase"/>
</dbReference>
<keyword evidence="7" id="KW-0472">Membrane</keyword>
<comment type="similarity">
    <text evidence="2">Belongs to the ABC transporter superfamily.</text>
</comment>
<organism evidence="11 12">
    <name type="scientific">Pseudomaricurvus hydrocarbonicus</name>
    <dbReference type="NCBI Taxonomy" id="1470433"/>
    <lineage>
        <taxon>Bacteria</taxon>
        <taxon>Pseudomonadati</taxon>
        <taxon>Pseudomonadota</taxon>
        <taxon>Gammaproteobacteria</taxon>
        <taxon>Cellvibrionales</taxon>
        <taxon>Cellvibrionaceae</taxon>
        <taxon>Pseudomaricurvus</taxon>
    </lineage>
</organism>
<evidence type="ECO:0000256" key="2">
    <source>
        <dbReference type="ARBA" id="ARBA00005417"/>
    </source>
</evidence>
<dbReference type="GO" id="GO:0055085">
    <property type="term" value="P:transmembrane transport"/>
    <property type="evidence" value="ECO:0007669"/>
    <property type="project" value="UniProtKB-ARBA"/>
</dbReference>
<comment type="catalytic activity">
    <reaction evidence="9">
        <text>a dipeptide(out) + ATP + H2O = a dipeptide(in) + ADP + phosphate + H(+)</text>
        <dbReference type="Rhea" id="RHEA:23120"/>
        <dbReference type="ChEBI" id="CHEBI:15377"/>
        <dbReference type="ChEBI" id="CHEBI:15378"/>
        <dbReference type="ChEBI" id="CHEBI:30616"/>
        <dbReference type="ChEBI" id="CHEBI:43474"/>
        <dbReference type="ChEBI" id="CHEBI:90799"/>
        <dbReference type="ChEBI" id="CHEBI:456216"/>
        <dbReference type="EC" id="7.4.2.9"/>
    </reaction>
</comment>
<dbReference type="InterPro" id="IPR003439">
    <property type="entry name" value="ABC_transporter-like_ATP-bd"/>
</dbReference>
<feature type="domain" description="ABC transporter" evidence="10">
    <location>
        <begin position="20"/>
        <end position="271"/>
    </location>
</feature>
<protein>
    <recommendedName>
        <fullName evidence="8">ABC-type dipeptide transporter</fullName>
        <ecNumber evidence="8">7.4.2.9</ecNumber>
    </recommendedName>
</protein>
<dbReference type="GO" id="GO:0016887">
    <property type="term" value="F:ATP hydrolysis activity"/>
    <property type="evidence" value="ECO:0007669"/>
    <property type="project" value="InterPro"/>
</dbReference>
<keyword evidence="5" id="KW-0547">Nucleotide-binding</keyword>
<dbReference type="Proteomes" id="UP000787472">
    <property type="component" value="Unassembled WGS sequence"/>
</dbReference>
<dbReference type="AlphaFoldDB" id="A0A9E5MNM6"/>
<proteinExistence type="inferred from homology"/>
<evidence type="ECO:0000256" key="5">
    <source>
        <dbReference type="ARBA" id="ARBA00022741"/>
    </source>
</evidence>
<dbReference type="EMBL" id="JAAONZ010000018">
    <property type="protein sequence ID" value="NHO67555.1"/>
    <property type="molecule type" value="Genomic_DNA"/>
</dbReference>
<evidence type="ECO:0000256" key="1">
    <source>
        <dbReference type="ARBA" id="ARBA00004417"/>
    </source>
</evidence>
<evidence type="ECO:0000256" key="8">
    <source>
        <dbReference type="ARBA" id="ARBA00038852"/>
    </source>
</evidence>
<accession>A0A9E5MNM6</accession>
<keyword evidence="12" id="KW-1185">Reference proteome</keyword>
<dbReference type="CDD" id="cd03257">
    <property type="entry name" value="ABC_NikE_OppD_transporters"/>
    <property type="match status" value="1"/>
</dbReference>
<dbReference type="SMART" id="SM00382">
    <property type="entry name" value="AAA"/>
    <property type="match status" value="1"/>
</dbReference>
<dbReference type="PANTHER" id="PTHR43297">
    <property type="entry name" value="OLIGOPEPTIDE TRANSPORT ATP-BINDING PROTEIN APPD"/>
    <property type="match status" value="1"/>
</dbReference>
<evidence type="ECO:0000256" key="6">
    <source>
        <dbReference type="ARBA" id="ARBA00022840"/>
    </source>
</evidence>
<evidence type="ECO:0000313" key="11">
    <source>
        <dbReference type="EMBL" id="NHO67555.1"/>
    </source>
</evidence>
<comment type="subcellular location">
    <subcellularLocation>
        <location evidence="1">Cell inner membrane</location>
        <topology evidence="1">Peripheral membrane protein</topology>
    </subcellularLocation>
</comment>
<dbReference type="InterPro" id="IPR013563">
    <property type="entry name" value="Oligopep_ABC_C"/>
</dbReference>
<evidence type="ECO:0000256" key="9">
    <source>
        <dbReference type="ARBA" id="ARBA00047356"/>
    </source>
</evidence>
<name>A0A9E5MNM6_9GAMM</name>
<evidence type="ECO:0000256" key="7">
    <source>
        <dbReference type="ARBA" id="ARBA00023136"/>
    </source>
</evidence>
<dbReference type="GO" id="GO:0005886">
    <property type="term" value="C:plasma membrane"/>
    <property type="evidence" value="ECO:0007669"/>
    <property type="project" value="UniProtKB-SubCell"/>
</dbReference>
<reference evidence="11" key="1">
    <citation type="submission" date="2020-03" db="EMBL/GenBank/DDBJ databases">
        <authorList>
            <person name="Guo F."/>
        </authorList>
    </citation>
    <scope>NUCLEOTIDE SEQUENCE</scope>
    <source>
        <strain evidence="11">JCM 30134</strain>
    </source>
</reference>
<keyword evidence="6 11" id="KW-0067">ATP-binding</keyword>
<dbReference type="SUPFAM" id="SSF52540">
    <property type="entry name" value="P-loop containing nucleoside triphosphate hydrolases"/>
    <property type="match status" value="1"/>
</dbReference>
<evidence type="ECO:0000259" key="10">
    <source>
        <dbReference type="PROSITE" id="PS50893"/>
    </source>
</evidence>
<dbReference type="PROSITE" id="PS50893">
    <property type="entry name" value="ABC_TRANSPORTER_2"/>
    <property type="match status" value="1"/>
</dbReference>
<dbReference type="PROSITE" id="PS00211">
    <property type="entry name" value="ABC_TRANSPORTER_1"/>
    <property type="match status" value="1"/>
</dbReference>
<comment type="caution">
    <text evidence="11">The sequence shown here is derived from an EMBL/GenBank/DDBJ whole genome shotgun (WGS) entry which is preliminary data.</text>
</comment>
<dbReference type="InterPro" id="IPR027417">
    <property type="entry name" value="P-loop_NTPase"/>
</dbReference>
<evidence type="ECO:0000256" key="4">
    <source>
        <dbReference type="ARBA" id="ARBA00022475"/>
    </source>
</evidence>
<sequence length="358" mass="38583">MTAANTPRERAQLEPGLPALEVNNLQVEFAAQGGRVQAVRGVSLSVQSGETLGIVGESGCGKSVTMMSMLGLIPMPPGRIVGGSAKLNGRELLGLSVAQLNKIRGVDIGMVFQDPMSALNPTMRIGEQIAETLMIHRGMSQREALQRAVALLDRTKIPEARQRARQYPFEFSGGMLQRAMIAMSLACSPSVLVADEPTTALDVTIQNQVLELMREIQREEGMAIVLITHDLGVVARMADQVAVMYAGQIVERGTVEDIFYRSAHPYTLGLKAAMPDAHVHVNEKLTAIPGSPPDLFAPPEGCGYCSRCDYAMQVCDKHLPDLMAVSRGHVSRCWLQHPEAGVEVEGLYQPAAKGSPSC</sequence>
<dbReference type="Pfam" id="PF08352">
    <property type="entry name" value="oligo_HPY"/>
    <property type="match status" value="1"/>
</dbReference>
<evidence type="ECO:0000256" key="3">
    <source>
        <dbReference type="ARBA" id="ARBA00022448"/>
    </source>
</evidence>
<dbReference type="PANTHER" id="PTHR43297:SF2">
    <property type="entry name" value="DIPEPTIDE TRANSPORT ATP-BINDING PROTEIN DPPD"/>
    <property type="match status" value="1"/>
</dbReference>
<dbReference type="Pfam" id="PF00005">
    <property type="entry name" value="ABC_tran"/>
    <property type="match status" value="1"/>
</dbReference>
<keyword evidence="4" id="KW-1003">Cell membrane</keyword>
<dbReference type="GO" id="GO:0015833">
    <property type="term" value="P:peptide transport"/>
    <property type="evidence" value="ECO:0007669"/>
    <property type="project" value="InterPro"/>
</dbReference>